<gene>
    <name evidence="1" type="ORF">OA238_c26990</name>
</gene>
<accession>M9RSD1</accession>
<dbReference type="HOGENOM" id="CLU_1576912_0_0_5"/>
<dbReference type="AlphaFoldDB" id="M9RSD1"/>
<dbReference type="InterPro" id="IPR036388">
    <property type="entry name" value="WH-like_DNA-bd_sf"/>
</dbReference>
<keyword evidence="2" id="KW-1185">Reference proteome</keyword>
<reference evidence="1 2" key="1">
    <citation type="journal article" date="2013" name="PLoS ONE">
        <title>Poles Apart: Arctic and Antarctic Octadecabacter strains Share High Genome Plasticity and a New Type of Xanthorhodopsin.</title>
        <authorList>
            <person name="Vollmers J."/>
            <person name="Voget S."/>
            <person name="Dietrich S."/>
            <person name="Gollnow K."/>
            <person name="Smits M."/>
            <person name="Meyer K."/>
            <person name="Brinkhoff T."/>
            <person name="Simon M."/>
            <person name="Daniel R."/>
        </authorList>
    </citation>
    <scope>NUCLEOTIDE SEQUENCE [LARGE SCALE GENOMIC DNA]</scope>
    <source>
        <strain evidence="1 2">238</strain>
    </source>
</reference>
<dbReference type="EMBL" id="CP003742">
    <property type="protein sequence ID" value="AGI72735.1"/>
    <property type="molecule type" value="Genomic_DNA"/>
</dbReference>
<evidence type="ECO:0000313" key="2">
    <source>
        <dbReference type="Proteomes" id="UP000004688"/>
    </source>
</evidence>
<name>M9RSD1_9RHOB</name>
<dbReference type="Gene3D" id="1.10.10.10">
    <property type="entry name" value="Winged helix-like DNA-binding domain superfamily/Winged helix DNA-binding domain"/>
    <property type="match status" value="1"/>
</dbReference>
<organism evidence="1 2">
    <name type="scientific">Octadecabacter arcticus 238</name>
    <dbReference type="NCBI Taxonomy" id="391616"/>
    <lineage>
        <taxon>Bacteria</taxon>
        <taxon>Pseudomonadati</taxon>
        <taxon>Pseudomonadota</taxon>
        <taxon>Alphaproteobacteria</taxon>
        <taxon>Rhodobacterales</taxon>
        <taxon>Roseobacteraceae</taxon>
        <taxon>Octadecabacter</taxon>
    </lineage>
</organism>
<protein>
    <recommendedName>
        <fullName evidence="3">OmpR/PhoB-type domain-containing protein</fullName>
    </recommendedName>
</protein>
<evidence type="ECO:0000313" key="1">
    <source>
        <dbReference type="EMBL" id="AGI72735.1"/>
    </source>
</evidence>
<dbReference type="eggNOG" id="COG3710">
    <property type="taxonomic scope" value="Bacteria"/>
</dbReference>
<sequence>MWPGISVSDDSLIQCIRDIRIALEDDARELVKTIVGRGYILKTQKKPMAVTHLPVIYVEPFDVAGDVTVSKPLSDELFEALLFRLTARAGASVIVDSNQKTNATYLVSGKVTCAEDTARIFLQIGRNAANEIVHSDIKSASDGQIRDLPDAVAEAVAARVHVHMIINDG</sequence>
<evidence type="ECO:0008006" key="3">
    <source>
        <dbReference type="Google" id="ProtNLM"/>
    </source>
</evidence>
<dbReference type="Proteomes" id="UP000004688">
    <property type="component" value="Chromosome"/>
</dbReference>
<dbReference type="KEGG" id="oar:OA238_c26990"/>
<proteinExistence type="predicted"/>